<reference evidence="2 3" key="1">
    <citation type="journal article" date="2016" name="Gene">
        <title>PacBio SMRT assembly of a complex multi-replicon genome reveals chlorocatechol degradative operon in a region of genome plasticity.</title>
        <authorList>
            <person name="Ricker N."/>
            <person name="Shen S.Y."/>
            <person name="Goordial J."/>
            <person name="Jin S."/>
            <person name="Fulthorpe R.R."/>
        </authorList>
    </citation>
    <scope>NUCLEOTIDE SEQUENCE [LARGE SCALE GENOMIC DNA]</scope>
    <source>
        <strain evidence="2 3">OLGA172</strain>
    </source>
</reference>
<dbReference type="PANTHER" id="PTHR37844">
    <property type="entry name" value="SER/THR PROTEIN PHOSPHATASE SUPERFAMILY (AFU_ORTHOLOGUE AFUA_1G14840)"/>
    <property type="match status" value="1"/>
</dbReference>
<dbReference type="STRING" id="1804984.AYM40_20865"/>
<feature type="domain" description="Calcineurin-like phosphoesterase" evidence="1">
    <location>
        <begin position="3"/>
        <end position="220"/>
    </location>
</feature>
<evidence type="ECO:0000259" key="1">
    <source>
        <dbReference type="Pfam" id="PF00149"/>
    </source>
</evidence>
<proteinExistence type="predicted"/>
<sequence length="263" mass="30020">MAMKIQIASDLHHEMSQHCHELACPLPLAPGADALVLAGDIHEGTNAIDIYSDYPVPVVYVHGNHEPLNNRYPALISDLEDRAVGTAVRFLQNDQFTFGEIRFLGACMWTDYLQFPLHFNDSLEIARHGMIEHKLVRRSGDGRMFQPEDARMHQRETLLWLREQLDVPFLGKTIVVTHHIPSPRSIPHAHQQHALAPAYASNLELLVERADLWIHGHAHWSCDYRIGKCRVICNPRGRPGRNRKYPELPYENAEFQPALTVDV</sequence>
<dbReference type="EMBL" id="CP014579">
    <property type="protein sequence ID" value="ANB74905.1"/>
    <property type="molecule type" value="Genomic_DNA"/>
</dbReference>
<dbReference type="AlphaFoldDB" id="A0A160FPY4"/>
<organism evidence="2 3">
    <name type="scientific">Paraburkholderia phytofirmans OLGA172</name>
    <dbReference type="NCBI Taxonomy" id="1417228"/>
    <lineage>
        <taxon>Bacteria</taxon>
        <taxon>Pseudomonadati</taxon>
        <taxon>Pseudomonadota</taxon>
        <taxon>Betaproteobacteria</taxon>
        <taxon>Burkholderiales</taxon>
        <taxon>Burkholderiaceae</taxon>
        <taxon>Paraburkholderia</taxon>
    </lineage>
</organism>
<name>A0A160FPY4_9BURK</name>
<dbReference type="Proteomes" id="UP000076852">
    <property type="component" value="Chromosome 2"/>
</dbReference>
<keyword evidence="3" id="KW-1185">Reference proteome</keyword>
<dbReference type="KEGG" id="buz:AYM40_20865"/>
<evidence type="ECO:0000313" key="2">
    <source>
        <dbReference type="EMBL" id="ANB74905.1"/>
    </source>
</evidence>
<gene>
    <name evidence="2" type="ORF">AYM40_20865</name>
</gene>
<dbReference type="SUPFAM" id="SSF56300">
    <property type="entry name" value="Metallo-dependent phosphatases"/>
    <property type="match status" value="1"/>
</dbReference>
<dbReference type="InterPro" id="IPR029052">
    <property type="entry name" value="Metallo-depent_PP-like"/>
</dbReference>
<protein>
    <recommendedName>
        <fullName evidence="1">Calcineurin-like phosphoesterase domain-containing protein</fullName>
    </recommendedName>
</protein>
<dbReference type="InterPro" id="IPR004843">
    <property type="entry name" value="Calcineurin-like_PHP"/>
</dbReference>
<evidence type="ECO:0000313" key="3">
    <source>
        <dbReference type="Proteomes" id="UP000076852"/>
    </source>
</evidence>
<accession>A0A160FPY4</accession>
<dbReference type="Gene3D" id="3.60.21.10">
    <property type="match status" value="2"/>
</dbReference>
<dbReference type="PANTHER" id="PTHR37844:SF2">
    <property type="entry name" value="SER_THR PROTEIN PHOSPHATASE SUPERFAMILY (AFU_ORTHOLOGUE AFUA_1G14840)"/>
    <property type="match status" value="1"/>
</dbReference>
<dbReference type="GO" id="GO:0016787">
    <property type="term" value="F:hydrolase activity"/>
    <property type="evidence" value="ECO:0007669"/>
    <property type="project" value="InterPro"/>
</dbReference>
<dbReference type="Pfam" id="PF00149">
    <property type="entry name" value="Metallophos"/>
    <property type="match status" value="1"/>
</dbReference>